<dbReference type="EMBL" id="WNDV01000033">
    <property type="protein sequence ID" value="KAF1032903.1"/>
    <property type="molecule type" value="Genomic_DNA"/>
</dbReference>
<evidence type="ECO:0000256" key="1">
    <source>
        <dbReference type="ARBA" id="ARBA00023002"/>
    </source>
</evidence>
<dbReference type="InterPro" id="IPR036188">
    <property type="entry name" value="FAD/NAD-bd_sf"/>
</dbReference>
<comment type="caution">
    <text evidence="4">The sequence shown here is derived from an EMBL/GenBank/DDBJ whole genome shotgun (WGS) entry which is preliminary data.</text>
</comment>
<feature type="domain" description="FAD-binding" evidence="3">
    <location>
        <begin position="83"/>
        <end position="342"/>
    </location>
</feature>
<accession>A0A833PJP1</accession>
<evidence type="ECO:0000313" key="5">
    <source>
        <dbReference type="Proteomes" id="UP000467522"/>
    </source>
</evidence>
<dbReference type="AlphaFoldDB" id="A0A833PJP1"/>
<gene>
    <name evidence="4" type="primary">hpxO_2</name>
    <name evidence="4" type="ORF">GAK33_06645</name>
</gene>
<feature type="domain" description="FAD-binding" evidence="3">
    <location>
        <begin position="5"/>
        <end position="49"/>
    </location>
</feature>
<dbReference type="GO" id="GO:0004497">
    <property type="term" value="F:monooxygenase activity"/>
    <property type="evidence" value="ECO:0007669"/>
    <property type="project" value="UniProtKB-KW"/>
</dbReference>
<dbReference type="Pfam" id="PF01494">
    <property type="entry name" value="FAD_binding_3"/>
    <property type="match status" value="2"/>
</dbReference>
<evidence type="ECO:0000313" key="4">
    <source>
        <dbReference type="EMBL" id="KAF1032903.1"/>
    </source>
</evidence>
<dbReference type="Proteomes" id="UP000467522">
    <property type="component" value="Unassembled WGS sequence"/>
</dbReference>
<keyword evidence="2" id="KW-0503">Monooxygenase</keyword>
<keyword evidence="1" id="KW-0560">Oxidoreductase</keyword>
<dbReference type="PRINTS" id="PR00420">
    <property type="entry name" value="RNGMNOXGNASE"/>
</dbReference>
<evidence type="ECO:0000259" key="3">
    <source>
        <dbReference type="Pfam" id="PF01494"/>
    </source>
</evidence>
<protein>
    <submittedName>
        <fullName evidence="4">FAD-dependent urate hydroxylase</fullName>
    </submittedName>
</protein>
<dbReference type="SUPFAM" id="SSF54373">
    <property type="entry name" value="FAD-linked reductases, C-terminal domain"/>
    <property type="match status" value="1"/>
</dbReference>
<dbReference type="InterPro" id="IPR002938">
    <property type="entry name" value="FAD-bd"/>
</dbReference>
<dbReference type="SUPFAM" id="SSF51905">
    <property type="entry name" value="FAD/NAD(P)-binding domain"/>
    <property type="match status" value="1"/>
</dbReference>
<evidence type="ECO:0000256" key="2">
    <source>
        <dbReference type="ARBA" id="ARBA00023033"/>
    </source>
</evidence>
<dbReference type="GO" id="GO:0071949">
    <property type="term" value="F:FAD binding"/>
    <property type="evidence" value="ECO:0007669"/>
    <property type="project" value="InterPro"/>
</dbReference>
<organism evidence="4 5">
    <name type="scientific">Burkholderia lata (strain ATCC 17760 / DSM 23089 / LMG 22485 / NCIMB 9086 / R18194 / 383)</name>
    <dbReference type="NCBI Taxonomy" id="482957"/>
    <lineage>
        <taxon>Bacteria</taxon>
        <taxon>Pseudomonadati</taxon>
        <taxon>Pseudomonadota</taxon>
        <taxon>Betaproteobacteria</taxon>
        <taxon>Burkholderiales</taxon>
        <taxon>Burkholderiaceae</taxon>
        <taxon>Burkholderia</taxon>
        <taxon>Burkholderia cepacia complex</taxon>
    </lineage>
</organism>
<dbReference type="PANTHER" id="PTHR13789:SF309">
    <property type="entry name" value="PUTATIVE (AFU_ORTHOLOGUE AFUA_6G14510)-RELATED"/>
    <property type="match status" value="1"/>
</dbReference>
<proteinExistence type="predicted"/>
<dbReference type="InterPro" id="IPR050493">
    <property type="entry name" value="FAD-dep_Monooxygenase_BioMet"/>
</dbReference>
<name>A0A833PJP1_BURL3</name>
<reference evidence="5" key="1">
    <citation type="journal article" date="2020" name="MBio">
        <title>Horizontal gene transfer to a defensive symbiont with a reduced genome amongst a multipartite beetle microbiome.</title>
        <authorList>
            <person name="Waterworth S.C."/>
            <person name="Florez L.V."/>
            <person name="Rees E.R."/>
            <person name="Hertweck C."/>
            <person name="Kaltenpoth M."/>
            <person name="Kwan J.C."/>
        </authorList>
    </citation>
    <scope>NUCLEOTIDE SEQUENCE [LARGE SCALE GENOMIC DNA]</scope>
</reference>
<dbReference type="Gene3D" id="3.50.50.60">
    <property type="entry name" value="FAD/NAD(P)-binding domain"/>
    <property type="match status" value="2"/>
</dbReference>
<sequence>MSRREALIVGGSLGGLSTALALARVGISSTVLERTAGRTQRGVAIRAAGAPLERTIGHAAYRRVADVLGDAAIRQGTLPHAWWDVYTALRTAADAEPAIRIVEGVKVVGIGQDGDTVSARSEGGEIWHGDLLIGADGYRSVVRRHVAADQCHARYAGYVAWLGQSEIPEADRRHIRGVDFFPQDNELLAVYPLIDSSMTLTRVGWAWFDAGHNALMRETGAVEGGHVMYTPRAEVIADAIYDSLVERAGRRWKEPWRSGIVNAIRRREVIATPISEYVPSRVTRGRVVLVGDAAHAQTPMTGAGFEEAVLDAAALADVLNAQPDVLQGLQRYESLRLDAMRQRVEDGQAFSRSLIA</sequence>
<dbReference type="PANTHER" id="PTHR13789">
    <property type="entry name" value="MONOOXYGENASE"/>
    <property type="match status" value="1"/>
</dbReference>